<dbReference type="Proteomes" id="UP000011115">
    <property type="component" value="Unassembled WGS sequence"/>
</dbReference>
<organism evidence="1 2">
    <name type="scientific">Solanum tuberosum</name>
    <name type="common">Potato</name>
    <dbReference type="NCBI Taxonomy" id="4113"/>
    <lineage>
        <taxon>Eukaryota</taxon>
        <taxon>Viridiplantae</taxon>
        <taxon>Streptophyta</taxon>
        <taxon>Embryophyta</taxon>
        <taxon>Tracheophyta</taxon>
        <taxon>Spermatophyta</taxon>
        <taxon>Magnoliopsida</taxon>
        <taxon>eudicotyledons</taxon>
        <taxon>Gunneridae</taxon>
        <taxon>Pentapetalae</taxon>
        <taxon>asterids</taxon>
        <taxon>lamiids</taxon>
        <taxon>Solanales</taxon>
        <taxon>Solanaceae</taxon>
        <taxon>Solanoideae</taxon>
        <taxon>Solaneae</taxon>
        <taxon>Solanum</taxon>
    </lineage>
</organism>
<reference evidence="2" key="1">
    <citation type="journal article" date="2011" name="Nature">
        <title>Genome sequence and analysis of the tuber crop potato.</title>
        <authorList>
            <consortium name="The Potato Genome Sequencing Consortium"/>
        </authorList>
    </citation>
    <scope>NUCLEOTIDE SEQUENCE [LARGE SCALE GENOMIC DNA]</scope>
    <source>
        <strain evidence="2">cv. DM1-3 516 R44</strain>
    </source>
</reference>
<evidence type="ECO:0000313" key="1">
    <source>
        <dbReference type="EnsemblPlants" id="PGSC0003DMT400033513"/>
    </source>
</evidence>
<name>M1AZ97_SOLTU</name>
<dbReference type="HOGENOM" id="CLU_3054159_0_0_1"/>
<reference evidence="1" key="2">
    <citation type="submission" date="2015-06" db="UniProtKB">
        <authorList>
            <consortium name="EnsemblPlants"/>
        </authorList>
    </citation>
    <scope>IDENTIFICATION</scope>
    <source>
        <strain evidence="1">DM1-3 516 R44</strain>
    </source>
</reference>
<evidence type="ECO:0000313" key="2">
    <source>
        <dbReference type="Proteomes" id="UP000011115"/>
    </source>
</evidence>
<dbReference type="PaxDb" id="4113-PGSC0003DMT400033513"/>
<protein>
    <submittedName>
        <fullName evidence="1">Uncharacterized protein</fullName>
    </submittedName>
</protein>
<keyword evidence="2" id="KW-1185">Reference proteome</keyword>
<dbReference type="Gramene" id="PGSC0003DMT400033513">
    <property type="protein sequence ID" value="PGSC0003DMT400033513"/>
    <property type="gene ID" value="PGSC0003DMG401012874"/>
</dbReference>
<dbReference type="AlphaFoldDB" id="M1AZ97"/>
<accession>M1AZ97</accession>
<dbReference type="InParanoid" id="M1AZ97"/>
<dbReference type="EnsemblPlants" id="PGSC0003DMT400033513">
    <property type="protein sequence ID" value="PGSC0003DMT400033513"/>
    <property type="gene ID" value="PGSC0003DMG401012874"/>
</dbReference>
<sequence>MVSTLSFLTTPLGTESPLLGSALPLNVELYGANPNLIGLQFGYRTLGGKPKRRQ</sequence>
<proteinExistence type="predicted"/>